<keyword evidence="1" id="KW-0547">Nucleotide-binding</keyword>
<dbReference type="GO" id="GO:0140662">
    <property type="term" value="F:ATP-dependent protein folding chaperone"/>
    <property type="evidence" value="ECO:0007669"/>
    <property type="project" value="InterPro"/>
</dbReference>
<dbReference type="RefSeq" id="WP_259810781.1">
    <property type="nucleotide sequence ID" value="NZ_CP080774.1"/>
</dbReference>
<evidence type="ECO:0000256" key="2">
    <source>
        <dbReference type="ARBA" id="ARBA00022840"/>
    </source>
</evidence>
<accession>A0A9Q9LV17</accession>
<dbReference type="Pfam" id="PF00012">
    <property type="entry name" value="HSP70"/>
    <property type="match status" value="1"/>
</dbReference>
<reference evidence="3" key="1">
    <citation type="submission" date="2021-08" db="EMBL/GenBank/DDBJ databases">
        <authorList>
            <person name="Nwanade C."/>
            <person name="Wang M."/>
            <person name="Masoudi A."/>
            <person name="Yu Z."/>
            <person name="Liu J."/>
        </authorList>
    </citation>
    <scope>NUCLEOTIDE SEQUENCE</scope>
    <source>
        <strain evidence="3">S056</strain>
    </source>
</reference>
<dbReference type="PANTHER" id="PTHR42749:SF1">
    <property type="entry name" value="CELL SHAPE-DETERMINING PROTEIN MREB"/>
    <property type="match status" value="1"/>
</dbReference>
<evidence type="ECO:0000256" key="1">
    <source>
        <dbReference type="ARBA" id="ARBA00022741"/>
    </source>
</evidence>
<dbReference type="InterPro" id="IPR013126">
    <property type="entry name" value="Hsp_70_fam"/>
</dbReference>
<dbReference type="Gene3D" id="3.90.640.10">
    <property type="entry name" value="Actin, Chain A, domain 4"/>
    <property type="match status" value="1"/>
</dbReference>
<dbReference type="AlphaFoldDB" id="A0A9Q9LV17"/>
<name>A0A9Q9LV17_9RHOB</name>
<evidence type="ECO:0000313" key="3">
    <source>
        <dbReference type="EMBL" id="UWP96945.1"/>
    </source>
</evidence>
<dbReference type="EMBL" id="CP080776">
    <property type="protein sequence ID" value="UWP96945.1"/>
    <property type="molecule type" value="Genomic_DNA"/>
</dbReference>
<dbReference type="Proteomes" id="UP001057991">
    <property type="component" value="Chromosome"/>
</dbReference>
<dbReference type="Gene3D" id="3.30.420.40">
    <property type="match status" value="4"/>
</dbReference>
<keyword evidence="2" id="KW-0067">ATP-binding</keyword>
<protein>
    <submittedName>
        <fullName evidence="3">Hsp70 family protein</fullName>
    </submittedName>
</protein>
<dbReference type="InterPro" id="IPR043129">
    <property type="entry name" value="ATPase_NBD"/>
</dbReference>
<dbReference type="GO" id="GO:0005524">
    <property type="term" value="F:ATP binding"/>
    <property type="evidence" value="ECO:0007669"/>
    <property type="project" value="UniProtKB-KW"/>
</dbReference>
<organism evidence="3 4">
    <name type="scientific">Aliiroseovarius crassostreae</name>
    <dbReference type="NCBI Taxonomy" id="154981"/>
    <lineage>
        <taxon>Bacteria</taxon>
        <taxon>Pseudomonadati</taxon>
        <taxon>Pseudomonadota</taxon>
        <taxon>Alphaproteobacteria</taxon>
        <taxon>Rhodobacterales</taxon>
        <taxon>Paracoccaceae</taxon>
        <taxon>Aliiroseovarius</taxon>
    </lineage>
</organism>
<sequence length="441" mass="47114">MSETSPEQPCVLAVDFGTSNTALALIDGNRIRRIPVEGAYDTLPTAVFFPSDGGPMRIGRAAADALIDGEEGRYMRALKSILGQPLLHESRLLGGKRQTLADVITAFLIEVRTRAEAATGKSFTHAVSGRPVRFHSDNDAQDQQAEADLRACYLAAGFEKVEFLYEPEAAALACHKLARHKLACHKPGENATAQTGMIVDIGGGTSDFTLYRDNGGTVEILASHGIRLGGTDFDQRISLTHVMGLLGHGGTLKRSFGEGVLPMPKAIFQDLSTWPMIPFLYTRETERKVDDLLAHAINPEKLTRLKEVITAQLGHELAFAVEAGKIAANAATPRAMIDMAFIERNLSAPITPGSMTAALNGPEARFDEALKGAIYQTLMRANCLPAQIDRVVLVGGSSLMHLVSDVITATCPQANLTHSEAFTAVVDGLAIATAPAPQPPA</sequence>
<dbReference type="PANTHER" id="PTHR42749">
    <property type="entry name" value="CELL SHAPE-DETERMINING PROTEIN MREB"/>
    <property type="match status" value="1"/>
</dbReference>
<dbReference type="SUPFAM" id="SSF53067">
    <property type="entry name" value="Actin-like ATPase domain"/>
    <property type="match status" value="2"/>
</dbReference>
<gene>
    <name evidence="3" type="ORF">K3X48_09600</name>
</gene>
<evidence type="ECO:0000313" key="4">
    <source>
        <dbReference type="Proteomes" id="UP001057991"/>
    </source>
</evidence>
<proteinExistence type="predicted"/>